<dbReference type="RefSeq" id="WP_048102123.1">
    <property type="nucleotide sequence ID" value="NZ_JBBYJF010000006.1"/>
</dbReference>
<keyword evidence="2 4" id="KW-0689">Ribosomal protein</keyword>
<dbReference type="PANTHER" id="PTHR11710">
    <property type="entry name" value="40S RIBOSOMAL PROTEIN S19"/>
    <property type="match status" value="1"/>
</dbReference>
<proteinExistence type="inferred from homology"/>
<evidence type="ECO:0000313" key="6">
    <source>
        <dbReference type="Proteomes" id="UP000050320"/>
    </source>
</evidence>
<dbReference type="Pfam" id="PF01090">
    <property type="entry name" value="Ribosomal_S19e"/>
    <property type="match status" value="1"/>
</dbReference>
<dbReference type="GO" id="GO:0000028">
    <property type="term" value="P:ribosomal small subunit assembly"/>
    <property type="evidence" value="ECO:0007669"/>
    <property type="project" value="TreeGrafter"/>
</dbReference>
<evidence type="ECO:0000313" key="7">
    <source>
        <dbReference type="Proteomes" id="UP000050515"/>
    </source>
</evidence>
<reference evidence="4 7" key="1">
    <citation type="submission" date="2015-09" db="EMBL/GenBank/DDBJ databases">
        <title>Draft genome sequence of Acidiplasma aeolicum DSM 18409.</title>
        <authorList>
            <person name="Hemp J."/>
        </authorList>
    </citation>
    <scope>NUCLEOTIDE SEQUENCE [LARGE SCALE GENOMIC DNA]</scope>
    <source>
        <strain evidence="4 7">V</strain>
    </source>
</reference>
<dbReference type="Gene3D" id="1.10.10.10">
    <property type="entry name" value="Winged helix-like DNA-binding domain superfamily/Winged helix DNA-binding domain"/>
    <property type="match status" value="1"/>
</dbReference>
<dbReference type="AlphaFoldDB" id="A0A0P9F055"/>
<evidence type="ECO:0000256" key="3">
    <source>
        <dbReference type="ARBA" id="ARBA00023274"/>
    </source>
</evidence>
<dbReference type="EMBL" id="LJCQ01000410">
    <property type="protein sequence ID" value="KPV44716.1"/>
    <property type="molecule type" value="Genomic_DNA"/>
</dbReference>
<name>A0A0P9F055_9ARCH</name>
<dbReference type="SUPFAM" id="SSF46785">
    <property type="entry name" value="Winged helix' DNA-binding domain"/>
    <property type="match status" value="1"/>
</dbReference>
<dbReference type="GO" id="GO:0003735">
    <property type="term" value="F:structural constituent of ribosome"/>
    <property type="evidence" value="ECO:0007669"/>
    <property type="project" value="InterPro"/>
</dbReference>
<dbReference type="InterPro" id="IPR001266">
    <property type="entry name" value="Ribosomal_eS19"/>
</dbReference>
<dbReference type="GO" id="GO:0022627">
    <property type="term" value="C:cytosolic small ribosomal subunit"/>
    <property type="evidence" value="ECO:0007669"/>
    <property type="project" value="TreeGrafter"/>
</dbReference>
<comment type="caution">
    <text evidence="4">The sequence shown here is derived from an EMBL/GenBank/DDBJ whole genome shotgun (WGS) entry which is preliminary data.</text>
</comment>
<gene>
    <name evidence="5" type="ORF">AOG54_01815</name>
    <name evidence="4" type="ORF">SE19_08660</name>
</gene>
<dbReference type="GO" id="GO:0006412">
    <property type="term" value="P:translation"/>
    <property type="evidence" value="ECO:0007669"/>
    <property type="project" value="InterPro"/>
</dbReference>
<comment type="similarity">
    <text evidence="1">Belongs to the eukaryotic ribosomal protein eS19 family.</text>
</comment>
<reference evidence="5 6" key="2">
    <citation type="submission" date="2015-09" db="EMBL/GenBank/DDBJ databases">
        <title>Heavy metals and arsenic resistance mechanisms in polyextremophilic archaea of the family Ferroplasmaceae.</title>
        <authorList>
            <person name="Bulaev A.G."/>
            <person name="Kanygina A.V."/>
        </authorList>
    </citation>
    <scope>NUCLEOTIDE SEQUENCE [LARGE SCALE GENOMIC DNA]</scope>
    <source>
        <strain evidence="5 6">VT</strain>
    </source>
</reference>
<sequence>MVNVKEVPAEALISEIVNEFKSRNVEIPEWTMFLKDGKGKEKSWTQPDWYYTRLASILRKIYIKGNIGISRMSQEYGSRQDRGTKRYHPVQSSRFIIRYMFHALETMGYLKKDKAGRVLTPAGQALLDKASRDAMKKAVENNKVLEKYL</sequence>
<dbReference type="PATRIC" id="fig|507754.4.peg.484"/>
<dbReference type="SMART" id="SM01413">
    <property type="entry name" value="Ribosomal_S19e"/>
    <property type="match status" value="1"/>
</dbReference>
<evidence type="ECO:0000313" key="5">
    <source>
        <dbReference type="EMBL" id="KQB33604.1"/>
    </source>
</evidence>
<dbReference type="PANTHER" id="PTHR11710:SF0">
    <property type="entry name" value="40S RIBOSOMAL PROTEIN S19"/>
    <property type="match status" value="1"/>
</dbReference>
<dbReference type="Proteomes" id="UP000050320">
    <property type="component" value="Unassembled WGS sequence"/>
</dbReference>
<protein>
    <submittedName>
        <fullName evidence="4">30S ribosomal protein S19</fullName>
    </submittedName>
</protein>
<keyword evidence="3" id="KW-0687">Ribonucleoprotein</keyword>
<dbReference type="OrthoDB" id="371836at2157"/>
<dbReference type="InterPro" id="IPR036390">
    <property type="entry name" value="WH_DNA-bd_sf"/>
</dbReference>
<dbReference type="InterPro" id="IPR027548">
    <property type="entry name" value="Ribosomal_eS19_archaeal"/>
</dbReference>
<dbReference type="InterPro" id="IPR036388">
    <property type="entry name" value="WH-like_DNA-bd_sf"/>
</dbReference>
<dbReference type="EMBL" id="LKBG01000286">
    <property type="protein sequence ID" value="KQB33604.1"/>
    <property type="molecule type" value="Genomic_DNA"/>
</dbReference>
<evidence type="ECO:0000256" key="1">
    <source>
        <dbReference type="ARBA" id="ARBA00010014"/>
    </source>
</evidence>
<evidence type="ECO:0000256" key="2">
    <source>
        <dbReference type="ARBA" id="ARBA00022980"/>
    </source>
</evidence>
<dbReference type="Proteomes" id="UP000050515">
    <property type="component" value="Unassembled WGS sequence"/>
</dbReference>
<dbReference type="NCBIfam" id="NF006811">
    <property type="entry name" value="PRK09333.1"/>
    <property type="match status" value="1"/>
</dbReference>
<organism evidence="4 7">
    <name type="scientific">Acidiplasma aeolicum</name>
    <dbReference type="NCBI Taxonomy" id="507754"/>
    <lineage>
        <taxon>Archaea</taxon>
        <taxon>Methanobacteriati</taxon>
        <taxon>Thermoplasmatota</taxon>
        <taxon>Thermoplasmata</taxon>
        <taxon>Thermoplasmatales</taxon>
        <taxon>Ferroplasmaceae</taxon>
        <taxon>Acidiplasma</taxon>
    </lineage>
</organism>
<accession>A0A0P9F055</accession>
<keyword evidence="6" id="KW-1185">Reference proteome</keyword>
<evidence type="ECO:0000313" key="4">
    <source>
        <dbReference type="EMBL" id="KPV44716.1"/>
    </source>
</evidence>
<dbReference type="GeneID" id="84222124"/>
<dbReference type="GO" id="GO:0003723">
    <property type="term" value="F:RNA binding"/>
    <property type="evidence" value="ECO:0007669"/>
    <property type="project" value="TreeGrafter"/>
</dbReference>